<dbReference type="Gene3D" id="3.40.50.150">
    <property type="entry name" value="Vaccinia Virus protein VP39"/>
    <property type="match status" value="1"/>
</dbReference>
<feature type="non-terminal residue" evidence="3">
    <location>
        <position position="1"/>
    </location>
</feature>
<name>X1R1M7_9ZZZZ</name>
<dbReference type="InterPro" id="IPR015985">
    <property type="entry name" value="TehB-like_dom"/>
</dbReference>
<dbReference type="AlphaFoldDB" id="X1R1M7"/>
<dbReference type="InterPro" id="IPR029057">
    <property type="entry name" value="PRTase-like"/>
</dbReference>
<dbReference type="SUPFAM" id="SSF53335">
    <property type="entry name" value="S-adenosyl-L-methionine-dependent methyltransferases"/>
    <property type="match status" value="1"/>
</dbReference>
<feature type="domain" description="Tellurite resistance methyltransferase TehB-like" evidence="2">
    <location>
        <begin position="31"/>
        <end position="173"/>
    </location>
</feature>
<feature type="non-terminal residue" evidence="3">
    <location>
        <position position="281"/>
    </location>
</feature>
<evidence type="ECO:0000313" key="3">
    <source>
        <dbReference type="EMBL" id="GAI74692.1"/>
    </source>
</evidence>
<dbReference type="EMBL" id="BARW01010301">
    <property type="protein sequence ID" value="GAI74692.1"/>
    <property type="molecule type" value="Genomic_DNA"/>
</dbReference>
<keyword evidence="1" id="KW-0808">Transferase</keyword>
<dbReference type="CDD" id="cd02440">
    <property type="entry name" value="AdoMet_MTases"/>
    <property type="match status" value="1"/>
</dbReference>
<dbReference type="PANTHER" id="PTHR43861:SF3">
    <property type="entry name" value="PUTATIVE (AFU_ORTHOLOGUE AFUA_2G14390)-RELATED"/>
    <property type="match status" value="1"/>
</dbReference>
<protein>
    <recommendedName>
        <fullName evidence="2">Tellurite resistance methyltransferase TehB-like domain-containing protein</fullName>
    </recommendedName>
</protein>
<organism evidence="3">
    <name type="scientific">marine sediment metagenome</name>
    <dbReference type="NCBI Taxonomy" id="412755"/>
    <lineage>
        <taxon>unclassified sequences</taxon>
        <taxon>metagenomes</taxon>
        <taxon>ecological metagenomes</taxon>
    </lineage>
</organism>
<dbReference type="SUPFAM" id="SSF53271">
    <property type="entry name" value="PRTase-like"/>
    <property type="match status" value="1"/>
</dbReference>
<dbReference type="PANTHER" id="PTHR43861">
    <property type="entry name" value="TRANS-ACONITATE 2-METHYLTRANSFERASE-RELATED"/>
    <property type="match status" value="1"/>
</dbReference>
<comment type="caution">
    <text evidence="3">The sequence shown here is derived from an EMBL/GenBank/DDBJ whole genome shotgun (WGS) entry which is preliminary data.</text>
</comment>
<proteinExistence type="predicted"/>
<dbReference type="Pfam" id="PF03848">
    <property type="entry name" value="TehB"/>
    <property type="match status" value="1"/>
</dbReference>
<dbReference type="Gene3D" id="3.40.50.2020">
    <property type="match status" value="1"/>
</dbReference>
<dbReference type="GO" id="GO:0016740">
    <property type="term" value="F:transferase activity"/>
    <property type="evidence" value="ECO:0007669"/>
    <property type="project" value="UniProtKB-KW"/>
</dbReference>
<reference evidence="3" key="1">
    <citation type="journal article" date="2014" name="Front. Microbiol.">
        <title>High frequency of phylogenetically diverse reductive dehalogenase-homologous genes in deep subseafloor sedimentary metagenomes.</title>
        <authorList>
            <person name="Kawai M."/>
            <person name="Futagami T."/>
            <person name="Toyoda A."/>
            <person name="Takaki Y."/>
            <person name="Nishi S."/>
            <person name="Hori S."/>
            <person name="Arai W."/>
            <person name="Tsubouchi T."/>
            <person name="Morono Y."/>
            <person name="Uchiyama I."/>
            <person name="Ito T."/>
            <person name="Fujiyama A."/>
            <person name="Inagaki F."/>
            <person name="Takami H."/>
        </authorList>
    </citation>
    <scope>NUCLEOTIDE SEQUENCE</scope>
    <source>
        <strain evidence="3">Expedition CK06-06</strain>
    </source>
</reference>
<sequence>YAKRGFYWGKKPSAMCDRIMEIIRPSSQFRPKLLDLGSGEGRNAVYFAKNGFDVTAVDISLPGLEKTKRYAEEVAVKVKTIHADIITYEPEDTYDVIFSTGALHYLPPEVRKIRFGHYRKSTSSGGINAFSVFVRKPFIPRAPDAEGTFHAWRSGELMSHYRDWEIVYSTEEIFNCMSSGTPHKHADKYFLAGIDRVFTFDPHSDQVQLAFKRCPLEELHLSQELADHFTKHYDKSNCTVCSPDFGAYGRSERTANLLSLPLIVLRKVRKGTDTSTIEIIG</sequence>
<dbReference type="InterPro" id="IPR029063">
    <property type="entry name" value="SAM-dependent_MTases_sf"/>
</dbReference>
<accession>X1R1M7</accession>
<gene>
    <name evidence="3" type="ORF">S12H4_20340</name>
</gene>
<evidence type="ECO:0000259" key="2">
    <source>
        <dbReference type="Pfam" id="PF03848"/>
    </source>
</evidence>
<evidence type="ECO:0000256" key="1">
    <source>
        <dbReference type="ARBA" id="ARBA00022679"/>
    </source>
</evidence>